<keyword evidence="3" id="KW-1185">Reference proteome</keyword>
<protein>
    <submittedName>
        <fullName evidence="2">Uncharacterized protein</fullName>
    </submittedName>
</protein>
<organism evidence="2 3">
    <name type="scientific">Bugula neritina</name>
    <name type="common">Brown bryozoan</name>
    <name type="synonym">Sertularia neritina</name>
    <dbReference type="NCBI Taxonomy" id="10212"/>
    <lineage>
        <taxon>Eukaryota</taxon>
        <taxon>Metazoa</taxon>
        <taxon>Spiralia</taxon>
        <taxon>Lophotrochozoa</taxon>
        <taxon>Bryozoa</taxon>
        <taxon>Gymnolaemata</taxon>
        <taxon>Cheilostomatida</taxon>
        <taxon>Flustrina</taxon>
        <taxon>Buguloidea</taxon>
        <taxon>Bugulidae</taxon>
        <taxon>Bugula</taxon>
    </lineage>
</organism>
<keyword evidence="1" id="KW-0732">Signal</keyword>
<feature type="chain" id="PRO_5029510524" evidence="1">
    <location>
        <begin position="22"/>
        <end position="220"/>
    </location>
</feature>
<dbReference type="AlphaFoldDB" id="A0A7J7K5K3"/>
<evidence type="ECO:0000256" key="1">
    <source>
        <dbReference type="SAM" id="SignalP"/>
    </source>
</evidence>
<dbReference type="EMBL" id="VXIV02001330">
    <property type="protein sequence ID" value="KAF6033455.1"/>
    <property type="molecule type" value="Genomic_DNA"/>
</dbReference>
<sequence length="220" mass="24720">MYWNSFCLLAVVLLATGAAQPQPPSHASVCPHFDHLSRVEVTSIKLALASLDSVPTGFAMSDESCTECVILADRAIEYFTTFKFFKQFQKENIPKPWKAAGIRSCDEFVWAYQCFQHCKNDLEVGVSYSYPKQYKHLEVVISKYCESEWPVDGAVSQCRMADTRACDMLHNKQSCGHHLTDYVNCIDNVLKESGLDCSGCVHPPAVFTRLPNFSGRWSVS</sequence>
<feature type="signal peptide" evidence="1">
    <location>
        <begin position="1"/>
        <end position="21"/>
    </location>
</feature>
<proteinExistence type="predicted"/>
<accession>A0A7J7K5K3</accession>
<evidence type="ECO:0000313" key="2">
    <source>
        <dbReference type="EMBL" id="KAF6033455.1"/>
    </source>
</evidence>
<gene>
    <name evidence="2" type="ORF">EB796_008237</name>
</gene>
<comment type="caution">
    <text evidence="2">The sequence shown here is derived from an EMBL/GenBank/DDBJ whole genome shotgun (WGS) entry which is preliminary data.</text>
</comment>
<evidence type="ECO:0000313" key="3">
    <source>
        <dbReference type="Proteomes" id="UP000593567"/>
    </source>
</evidence>
<reference evidence="2" key="1">
    <citation type="submission" date="2020-06" db="EMBL/GenBank/DDBJ databases">
        <title>Draft genome of Bugula neritina, a colonial animal packing powerful symbionts and potential medicines.</title>
        <authorList>
            <person name="Rayko M."/>
        </authorList>
    </citation>
    <scope>NUCLEOTIDE SEQUENCE [LARGE SCALE GENOMIC DNA]</scope>
    <source>
        <strain evidence="2">Kwan_BN1</strain>
    </source>
</reference>
<dbReference type="Proteomes" id="UP000593567">
    <property type="component" value="Unassembled WGS sequence"/>
</dbReference>
<name>A0A7J7K5K3_BUGNE</name>